<dbReference type="Pfam" id="PF26353">
    <property type="entry name" value="YhfM"/>
    <property type="match status" value="1"/>
</dbReference>
<dbReference type="OrthoDB" id="2738838at2"/>
<accession>A0A1I5URL9</accession>
<reference evidence="3" key="1">
    <citation type="submission" date="2016-10" db="EMBL/GenBank/DDBJ databases">
        <authorList>
            <person name="Varghese N."/>
            <person name="Submissions S."/>
        </authorList>
    </citation>
    <scope>NUCLEOTIDE SEQUENCE [LARGE SCALE GENOMIC DNA]</scope>
    <source>
        <strain evidence="3">DSM 11706</strain>
    </source>
</reference>
<evidence type="ECO:0000313" key="2">
    <source>
        <dbReference type="EMBL" id="SFP97923.1"/>
    </source>
</evidence>
<gene>
    <name evidence="2" type="ORF">SAMN05421670_0516</name>
</gene>
<proteinExistence type="predicted"/>
<keyword evidence="3" id="KW-1185">Reference proteome</keyword>
<organism evidence="2 3">
    <name type="scientific">Psychrobacillus psychrotolerans</name>
    <dbReference type="NCBI Taxonomy" id="126156"/>
    <lineage>
        <taxon>Bacteria</taxon>
        <taxon>Bacillati</taxon>
        <taxon>Bacillota</taxon>
        <taxon>Bacilli</taxon>
        <taxon>Bacillales</taxon>
        <taxon>Bacillaceae</taxon>
        <taxon>Psychrobacillus</taxon>
    </lineage>
</organism>
<evidence type="ECO:0000259" key="1">
    <source>
        <dbReference type="Pfam" id="PF26353"/>
    </source>
</evidence>
<name>A0A1I5URL9_9BACI</name>
<sequence length="125" mass="13884">MKKLFVLFIASGLMLIGCSQKQENNLTEVLNKGSAETVTSTKATSLELNEIDEIEIFTTAVSDSMKKPGIVNMTDPQYHFSIGEESYSLWITEDSGTIMNSKDTHTVYTLSSNSVQKIYEFVNKG</sequence>
<dbReference type="RefSeq" id="WP_093533886.1">
    <property type="nucleotide sequence ID" value="NZ_FOXU01000001.1"/>
</dbReference>
<dbReference type="AlphaFoldDB" id="A0A1I5URL9"/>
<dbReference type="Proteomes" id="UP000198734">
    <property type="component" value="Unassembled WGS sequence"/>
</dbReference>
<evidence type="ECO:0000313" key="3">
    <source>
        <dbReference type="Proteomes" id="UP000198734"/>
    </source>
</evidence>
<dbReference type="InterPro" id="IPR058780">
    <property type="entry name" value="YhfM-like_dom"/>
</dbReference>
<feature type="domain" description="YhfM-like" evidence="1">
    <location>
        <begin position="37"/>
        <end position="122"/>
    </location>
</feature>
<dbReference type="EMBL" id="FOXU01000001">
    <property type="protein sequence ID" value="SFP97923.1"/>
    <property type="molecule type" value="Genomic_DNA"/>
</dbReference>
<dbReference type="PROSITE" id="PS51257">
    <property type="entry name" value="PROKAR_LIPOPROTEIN"/>
    <property type="match status" value="1"/>
</dbReference>
<dbReference type="STRING" id="126156.SAMN05421670_0516"/>
<protein>
    <recommendedName>
        <fullName evidence="1">YhfM-like domain-containing protein</fullName>
    </recommendedName>
</protein>